<dbReference type="OrthoDB" id="3360643at2759"/>
<sequence length="114" mass="12357">MWTGAVDAHKWYVNWIVRRGVEGLAKGEVDGGGNATAILATELSLAAKWEMGPIDCQNITIQIEGTSRDWCSVDKLILLNVTLNNVQPVDLLPTTRGATCFFKGFTVTDTMATG</sequence>
<name>A0A1D9PXP9_SCLS1</name>
<gene>
    <name evidence="1" type="ORF">sscle_02g021860</name>
</gene>
<dbReference type="Proteomes" id="UP000177798">
    <property type="component" value="Chromosome 2"/>
</dbReference>
<dbReference type="AlphaFoldDB" id="A0A1D9PXP9"/>
<dbReference type="RefSeq" id="XP_001585904.1">
    <property type="nucleotide sequence ID" value="XM_001585854.1"/>
</dbReference>
<proteinExistence type="predicted"/>
<evidence type="ECO:0000313" key="1">
    <source>
        <dbReference type="EMBL" id="APA07416.1"/>
    </source>
</evidence>
<dbReference type="VEuPathDB" id="FungiDB:sscle_02g021860"/>
<accession>A0A1D9PXP9</accession>
<reference evidence="2" key="1">
    <citation type="journal article" date="2017" name="Genome Biol. Evol.">
        <title>The complete genome sequence of the phytopathogenic fungus Sclerotinia sclerotiorum reveals insights into the genome architecture of broad host range pathogens.</title>
        <authorList>
            <person name="Derbyshire M."/>
            <person name="Denton-Giles M."/>
            <person name="Hegedus D."/>
            <person name="Seifbarghy S."/>
            <person name="Rollins J."/>
            <person name="van Kan J."/>
            <person name="Seidl M.F."/>
            <person name="Faino L."/>
            <person name="Mbengue M."/>
            <person name="Navaud O."/>
            <person name="Raffaele S."/>
            <person name="Hammond-Kosack K."/>
            <person name="Heard S."/>
            <person name="Oliver R."/>
        </authorList>
    </citation>
    <scope>NUCLEOTIDE SEQUENCE [LARGE SCALE GENOMIC DNA]</scope>
    <source>
        <strain evidence="2">ATCC 18683 / 1980 / Ss-1</strain>
    </source>
</reference>
<dbReference type="KEGG" id="ssl:SS1G_12996"/>
<evidence type="ECO:0000313" key="2">
    <source>
        <dbReference type="Proteomes" id="UP000177798"/>
    </source>
</evidence>
<dbReference type="EMBL" id="CP017815">
    <property type="protein sequence ID" value="APA07416.1"/>
    <property type="molecule type" value="Genomic_DNA"/>
</dbReference>
<protein>
    <submittedName>
        <fullName evidence="1">Uncharacterized protein</fullName>
    </submittedName>
</protein>
<organism evidence="1 2">
    <name type="scientific">Sclerotinia sclerotiorum (strain ATCC 18683 / 1980 / Ss-1)</name>
    <name type="common">White mold</name>
    <name type="synonym">Whetzelinia sclerotiorum</name>
    <dbReference type="NCBI Taxonomy" id="665079"/>
    <lineage>
        <taxon>Eukaryota</taxon>
        <taxon>Fungi</taxon>
        <taxon>Dikarya</taxon>
        <taxon>Ascomycota</taxon>
        <taxon>Pezizomycotina</taxon>
        <taxon>Leotiomycetes</taxon>
        <taxon>Helotiales</taxon>
        <taxon>Sclerotiniaceae</taxon>
        <taxon>Sclerotinia</taxon>
    </lineage>
</organism>